<reference evidence="3" key="1">
    <citation type="submission" date="2022-02" db="EMBL/GenBank/DDBJ databases">
        <authorList>
            <person name="King R."/>
        </authorList>
    </citation>
    <scope>NUCLEOTIDE SEQUENCE</scope>
</reference>
<evidence type="ECO:0000313" key="3">
    <source>
        <dbReference type="EMBL" id="CAH1711620.1"/>
    </source>
</evidence>
<reference evidence="3" key="2">
    <citation type="submission" date="2022-10" db="EMBL/GenBank/DDBJ databases">
        <authorList>
            <consortium name="ENA_rothamsted_submissions"/>
            <consortium name="culmorum"/>
            <person name="King R."/>
        </authorList>
    </citation>
    <scope>NUCLEOTIDE SEQUENCE</scope>
</reference>
<dbReference type="EMBL" id="OU899034">
    <property type="protein sequence ID" value="CAH1711620.1"/>
    <property type="molecule type" value="Genomic_DNA"/>
</dbReference>
<protein>
    <submittedName>
        <fullName evidence="3">Uncharacterized protein</fullName>
    </submittedName>
</protein>
<organism evidence="3 4">
    <name type="scientific">Aphis gossypii</name>
    <name type="common">Cotton aphid</name>
    <dbReference type="NCBI Taxonomy" id="80765"/>
    <lineage>
        <taxon>Eukaryota</taxon>
        <taxon>Metazoa</taxon>
        <taxon>Ecdysozoa</taxon>
        <taxon>Arthropoda</taxon>
        <taxon>Hexapoda</taxon>
        <taxon>Insecta</taxon>
        <taxon>Pterygota</taxon>
        <taxon>Neoptera</taxon>
        <taxon>Paraneoptera</taxon>
        <taxon>Hemiptera</taxon>
        <taxon>Sternorrhyncha</taxon>
        <taxon>Aphidomorpha</taxon>
        <taxon>Aphidoidea</taxon>
        <taxon>Aphididae</taxon>
        <taxon>Aphidini</taxon>
        <taxon>Aphis</taxon>
        <taxon>Aphis</taxon>
    </lineage>
</organism>
<keyword evidence="1" id="KW-1133">Transmembrane helix</keyword>
<evidence type="ECO:0000313" key="4">
    <source>
        <dbReference type="Proteomes" id="UP001154329"/>
    </source>
</evidence>
<name>A0A9P0INA8_APHGO</name>
<keyword evidence="1" id="KW-0812">Transmembrane</keyword>
<dbReference type="Proteomes" id="UP001154329">
    <property type="component" value="Chromosome 1"/>
</dbReference>
<keyword evidence="4" id="KW-1185">Reference proteome</keyword>
<keyword evidence="1" id="KW-0472">Membrane</keyword>
<dbReference type="AlphaFoldDB" id="A0A9P0INA8"/>
<evidence type="ECO:0000256" key="1">
    <source>
        <dbReference type="SAM" id="Phobius"/>
    </source>
</evidence>
<feature type="signal peptide" evidence="2">
    <location>
        <begin position="1"/>
        <end position="20"/>
    </location>
</feature>
<feature type="chain" id="PRO_5040152626" evidence="2">
    <location>
        <begin position="21"/>
        <end position="131"/>
    </location>
</feature>
<feature type="transmembrane region" description="Helical" evidence="1">
    <location>
        <begin position="99"/>
        <end position="124"/>
    </location>
</feature>
<keyword evidence="2" id="KW-0732">Signal</keyword>
<proteinExistence type="predicted"/>
<feature type="transmembrane region" description="Helical" evidence="1">
    <location>
        <begin position="61"/>
        <end position="79"/>
    </location>
</feature>
<evidence type="ECO:0000256" key="2">
    <source>
        <dbReference type="SAM" id="SignalP"/>
    </source>
</evidence>
<accession>A0A9P0INA8</accession>
<feature type="transmembrane region" description="Helical" evidence="1">
    <location>
        <begin position="36"/>
        <end position="54"/>
    </location>
</feature>
<gene>
    <name evidence="3" type="ORF">APHIGO_LOCUS1664</name>
</gene>
<sequence>MGINIIVVFILLFFGWRNLAMHNTRTRSNINEPFTPIYPATVVVVCHSIGFLRNPNTNDNLLLLLFFFFYGYIVSLLGSRYTDSIRTCNINNIPVYNVYVLYYCTRSFVAATSELFVVLVRWLLTDTIASP</sequence>